<organism evidence="1">
    <name type="scientific">Sipha flava</name>
    <name type="common">yellow sugarcane aphid</name>
    <dbReference type="NCBI Taxonomy" id="143950"/>
    <lineage>
        <taxon>Eukaryota</taxon>
        <taxon>Metazoa</taxon>
        <taxon>Ecdysozoa</taxon>
        <taxon>Arthropoda</taxon>
        <taxon>Hexapoda</taxon>
        <taxon>Insecta</taxon>
        <taxon>Pterygota</taxon>
        <taxon>Neoptera</taxon>
        <taxon>Paraneoptera</taxon>
        <taxon>Hemiptera</taxon>
        <taxon>Sternorrhyncha</taxon>
        <taxon>Aphidomorpha</taxon>
        <taxon>Aphidoidea</taxon>
        <taxon>Aphididae</taxon>
        <taxon>Sipha</taxon>
    </lineage>
</organism>
<evidence type="ECO:0000313" key="1">
    <source>
        <dbReference type="EMBL" id="MBY77139.1"/>
    </source>
</evidence>
<dbReference type="EMBL" id="GGMS01007936">
    <property type="protein sequence ID" value="MBY77139.1"/>
    <property type="molecule type" value="Transcribed_RNA"/>
</dbReference>
<proteinExistence type="predicted"/>
<accession>A0A2S2QH98</accession>
<protein>
    <submittedName>
        <fullName evidence="1">Uncharacterized protein</fullName>
    </submittedName>
</protein>
<gene>
    <name evidence="1" type="ORF">g.173517</name>
</gene>
<sequence>MWRMVDHGITIRSTARPNRTLVTRMWETIRCLHGYAVIVFNRKKTNTHKIKVGTASENNSTAIKCADRSRKFPHRYVIGRNRLSRPDTNIIAPLNNCYL</sequence>
<dbReference type="AlphaFoldDB" id="A0A2S2QH98"/>
<name>A0A2S2QH98_9HEMI</name>
<reference evidence="1" key="1">
    <citation type="submission" date="2018-04" db="EMBL/GenBank/DDBJ databases">
        <title>Transcriptome assembly of Sipha flava.</title>
        <authorList>
            <person name="Scully E.D."/>
            <person name="Geib S.M."/>
            <person name="Palmer N.A."/>
            <person name="Koch K."/>
            <person name="Bradshaw J."/>
            <person name="Heng-Moss T."/>
            <person name="Sarath G."/>
        </authorList>
    </citation>
    <scope>NUCLEOTIDE SEQUENCE</scope>
</reference>